<gene>
    <name evidence="1" type="ORF">IJ22_13520</name>
</gene>
<dbReference type="STRING" id="162209.IJ22_13520"/>
<dbReference type="AlphaFoldDB" id="A0A0U2M2X4"/>
<dbReference type="RefSeq" id="WP_062408047.1">
    <property type="nucleotide sequence ID" value="NZ_BJCS01000003.1"/>
</dbReference>
<dbReference type="PATRIC" id="fig|162209.4.peg.1431"/>
<dbReference type="Proteomes" id="UP000061660">
    <property type="component" value="Chromosome"/>
</dbReference>
<dbReference type="Pfam" id="PF12788">
    <property type="entry name" value="YmaF"/>
    <property type="match status" value="1"/>
</dbReference>
<organism evidence="1 2">
    <name type="scientific">Paenibacillus naphthalenovorans</name>
    <dbReference type="NCBI Taxonomy" id="162209"/>
    <lineage>
        <taxon>Bacteria</taxon>
        <taxon>Bacillati</taxon>
        <taxon>Bacillota</taxon>
        <taxon>Bacilli</taxon>
        <taxon>Bacillales</taxon>
        <taxon>Paenibacillaceae</taxon>
        <taxon>Paenibacillus</taxon>
    </lineage>
</organism>
<dbReference type="OrthoDB" id="1682334at2"/>
<accession>A0A0U2M2X4</accession>
<protein>
    <submittedName>
        <fullName evidence="1">Uncharacterized protein</fullName>
    </submittedName>
</protein>
<dbReference type="KEGG" id="pnp:IJ22_13520"/>
<keyword evidence="2" id="KW-1185">Reference proteome</keyword>
<dbReference type="EMBL" id="CP013652">
    <property type="protein sequence ID" value="ALS21728.1"/>
    <property type="molecule type" value="Genomic_DNA"/>
</dbReference>
<sequence>MSKGPGSASLDHCNGLPLYPERPPSHAHLFQGWSSLVLGHVHLVEFFTYPVNGSATDQHVHTYQGHTSVAVGHFHRFIGRTGCAIPLPDGSHYHDIDAIVDEEPFEFKKGYYVTVSRIKPHTHEFKGFTGTGLGYEPAEG</sequence>
<name>A0A0U2M2X4_9BACL</name>
<evidence type="ECO:0000313" key="1">
    <source>
        <dbReference type="EMBL" id="ALS21728.1"/>
    </source>
</evidence>
<evidence type="ECO:0000313" key="2">
    <source>
        <dbReference type="Proteomes" id="UP000061660"/>
    </source>
</evidence>
<dbReference type="InterPro" id="IPR024307">
    <property type="entry name" value="YmaF"/>
</dbReference>
<proteinExistence type="predicted"/>
<reference evidence="2" key="1">
    <citation type="submission" date="2015-12" db="EMBL/GenBank/DDBJ databases">
        <title>Complete genome sequences of two moderately thermophilic Paenibacillus species.</title>
        <authorList>
            <person name="Butler R.III."/>
            <person name="Wang J."/>
            <person name="Stark B.C."/>
            <person name="Pombert J.-F."/>
        </authorList>
    </citation>
    <scope>NUCLEOTIDE SEQUENCE [LARGE SCALE GENOMIC DNA]</scope>
    <source>
        <strain evidence="2">32O-Y</strain>
    </source>
</reference>
<reference evidence="1 2" key="2">
    <citation type="journal article" date="2016" name="Genome Announc.">
        <title>Complete Genome Sequences of Two Interactive Moderate Thermophiles, Paenibacillus napthalenovorans 32O-Y and Paenibacillus sp. 32O-W.</title>
        <authorList>
            <person name="Butler R.R.III."/>
            <person name="Wang J."/>
            <person name="Stark B.C."/>
            <person name="Pombert J.F."/>
        </authorList>
    </citation>
    <scope>NUCLEOTIDE SEQUENCE [LARGE SCALE GENOMIC DNA]</scope>
    <source>
        <strain evidence="1 2">32O-Y</strain>
    </source>
</reference>